<organism evidence="12 13">
    <name type="scientific">Pinctada imbricata</name>
    <name type="common">Atlantic pearl-oyster</name>
    <name type="synonym">Pinctada martensii</name>
    <dbReference type="NCBI Taxonomy" id="66713"/>
    <lineage>
        <taxon>Eukaryota</taxon>
        <taxon>Metazoa</taxon>
        <taxon>Spiralia</taxon>
        <taxon>Lophotrochozoa</taxon>
        <taxon>Mollusca</taxon>
        <taxon>Bivalvia</taxon>
        <taxon>Autobranchia</taxon>
        <taxon>Pteriomorphia</taxon>
        <taxon>Pterioida</taxon>
        <taxon>Pterioidea</taxon>
        <taxon>Pteriidae</taxon>
        <taxon>Pinctada</taxon>
    </lineage>
</organism>
<comment type="subcellular location">
    <subcellularLocation>
        <location evidence="1">Membrane</location>
        <topology evidence="1">Single-pass membrane protein</topology>
    </subcellularLocation>
</comment>
<dbReference type="EMBL" id="VSWD01000007">
    <property type="protein sequence ID" value="KAK3096457.1"/>
    <property type="molecule type" value="Genomic_DNA"/>
</dbReference>
<evidence type="ECO:0000256" key="9">
    <source>
        <dbReference type="ARBA" id="ARBA00051243"/>
    </source>
</evidence>
<dbReference type="Gene3D" id="3.30.200.20">
    <property type="entry name" value="Phosphorylase Kinase, domain 1"/>
    <property type="match status" value="1"/>
</dbReference>
<gene>
    <name evidence="12" type="ORF">FSP39_000375</name>
</gene>
<evidence type="ECO:0000313" key="13">
    <source>
        <dbReference type="Proteomes" id="UP001186944"/>
    </source>
</evidence>
<evidence type="ECO:0000256" key="4">
    <source>
        <dbReference type="ARBA" id="ARBA00022679"/>
    </source>
</evidence>
<evidence type="ECO:0000256" key="2">
    <source>
        <dbReference type="ARBA" id="ARBA00011902"/>
    </source>
</evidence>
<feature type="binding site" evidence="10">
    <location>
        <position position="90"/>
    </location>
    <ligand>
        <name>ATP</name>
        <dbReference type="ChEBI" id="CHEBI:30616"/>
    </ligand>
</feature>
<dbReference type="PRINTS" id="PR00109">
    <property type="entry name" value="TYRKINASE"/>
</dbReference>
<proteinExistence type="predicted"/>
<dbReference type="PROSITE" id="PS00107">
    <property type="entry name" value="PROTEIN_KINASE_ATP"/>
    <property type="match status" value="1"/>
</dbReference>
<name>A0AA88YC49_PINIB</name>
<evidence type="ECO:0000256" key="10">
    <source>
        <dbReference type="PROSITE-ProRule" id="PRU10141"/>
    </source>
</evidence>
<protein>
    <recommendedName>
        <fullName evidence="2">receptor protein-tyrosine kinase</fullName>
        <ecNumber evidence="2">2.7.10.1</ecNumber>
    </recommendedName>
</protein>
<evidence type="ECO:0000256" key="1">
    <source>
        <dbReference type="ARBA" id="ARBA00004167"/>
    </source>
</evidence>
<dbReference type="InterPro" id="IPR020635">
    <property type="entry name" value="Tyr_kinase_cat_dom"/>
</dbReference>
<dbReference type="Pfam" id="PF07714">
    <property type="entry name" value="PK_Tyr_Ser-Thr"/>
    <property type="match status" value="1"/>
</dbReference>
<dbReference type="PANTHER" id="PTHR24416:SF527">
    <property type="entry name" value="PROTO-ONCOGENE TYROSINE-PROTEIN KINASE ROS"/>
    <property type="match status" value="1"/>
</dbReference>
<evidence type="ECO:0000256" key="6">
    <source>
        <dbReference type="ARBA" id="ARBA00022777"/>
    </source>
</evidence>
<dbReference type="InterPro" id="IPR000719">
    <property type="entry name" value="Prot_kinase_dom"/>
</dbReference>
<dbReference type="InterPro" id="IPR011009">
    <property type="entry name" value="Kinase-like_dom_sf"/>
</dbReference>
<keyword evidence="5 10" id="KW-0547">Nucleotide-binding</keyword>
<dbReference type="FunFam" id="1.10.510.10:FF:000341">
    <property type="entry name" value="Tyrosine-protein kinase receptor"/>
    <property type="match status" value="1"/>
</dbReference>
<keyword evidence="4" id="KW-0808">Transferase</keyword>
<dbReference type="GO" id="GO:0007169">
    <property type="term" value="P:cell surface receptor protein tyrosine kinase signaling pathway"/>
    <property type="evidence" value="ECO:0007669"/>
    <property type="project" value="TreeGrafter"/>
</dbReference>
<keyword evidence="13" id="KW-1185">Reference proteome</keyword>
<dbReference type="GO" id="GO:0005886">
    <property type="term" value="C:plasma membrane"/>
    <property type="evidence" value="ECO:0007669"/>
    <property type="project" value="TreeGrafter"/>
</dbReference>
<dbReference type="PANTHER" id="PTHR24416">
    <property type="entry name" value="TYROSINE-PROTEIN KINASE RECEPTOR"/>
    <property type="match status" value="1"/>
</dbReference>
<evidence type="ECO:0000256" key="7">
    <source>
        <dbReference type="ARBA" id="ARBA00022840"/>
    </source>
</evidence>
<dbReference type="PROSITE" id="PS50011">
    <property type="entry name" value="PROTEIN_KINASE_DOM"/>
    <property type="match status" value="1"/>
</dbReference>
<dbReference type="GO" id="GO:0032006">
    <property type="term" value="P:regulation of TOR signaling"/>
    <property type="evidence" value="ECO:0007669"/>
    <property type="project" value="TreeGrafter"/>
</dbReference>
<comment type="catalytic activity">
    <reaction evidence="9">
        <text>L-tyrosyl-[protein] + ATP = O-phospho-L-tyrosyl-[protein] + ADP + H(+)</text>
        <dbReference type="Rhea" id="RHEA:10596"/>
        <dbReference type="Rhea" id="RHEA-COMP:10136"/>
        <dbReference type="Rhea" id="RHEA-COMP:20101"/>
        <dbReference type="ChEBI" id="CHEBI:15378"/>
        <dbReference type="ChEBI" id="CHEBI:30616"/>
        <dbReference type="ChEBI" id="CHEBI:46858"/>
        <dbReference type="ChEBI" id="CHEBI:61978"/>
        <dbReference type="ChEBI" id="CHEBI:456216"/>
        <dbReference type="EC" id="2.7.10.1"/>
    </reaction>
</comment>
<sequence>MKFISVACGPDIELATLRELPHTVVQQSNTLYPVNFIMPTDTDIATLPHFMREQLTLNKFLGSGAFGDVFEGVARSIISDSSGETKVAVKTLRKSFEKEKFLKEAFRMSNLKHQHILNLLGVCLESHTQFIILELMEGGDLLSFLRGHRPSQTNPVYLSMADLIKICVHVARGCKYLEEMHFVHRDLAARNCLVSSKNPAEFCVKIGDFGLARDIKKKDYYRKEGEGLLPVRWMSPESLVDGVFTTQSDIWAFGVLMWEVITFGQQPYHARTNIEVLNFVQSGGQLDKPNSCPQELFFLMKKCWSFNTEDRPSFSLILHILEEFHQKCIALLSEYIPPIRSSTIKGLEGEYSKLHIYKSYYTPRNKVKDGIFDSPCPSICRQKLVIATPSKPFDGFQ</sequence>
<dbReference type="SMART" id="SM00219">
    <property type="entry name" value="TyrKc"/>
    <property type="match status" value="1"/>
</dbReference>
<accession>A0AA88YC49</accession>
<dbReference type="GO" id="GO:0043235">
    <property type="term" value="C:receptor complex"/>
    <property type="evidence" value="ECO:0007669"/>
    <property type="project" value="TreeGrafter"/>
</dbReference>
<evidence type="ECO:0000256" key="5">
    <source>
        <dbReference type="ARBA" id="ARBA00022741"/>
    </source>
</evidence>
<dbReference type="AlphaFoldDB" id="A0AA88YC49"/>
<evidence type="ECO:0000256" key="3">
    <source>
        <dbReference type="ARBA" id="ARBA00022553"/>
    </source>
</evidence>
<feature type="domain" description="Protein kinase" evidence="11">
    <location>
        <begin position="55"/>
        <end position="325"/>
    </location>
</feature>
<dbReference type="InterPro" id="IPR008266">
    <property type="entry name" value="Tyr_kinase_AS"/>
</dbReference>
<evidence type="ECO:0000256" key="8">
    <source>
        <dbReference type="ARBA" id="ARBA00023137"/>
    </source>
</evidence>
<dbReference type="GO" id="GO:0004714">
    <property type="term" value="F:transmembrane receptor protein tyrosine kinase activity"/>
    <property type="evidence" value="ECO:0007669"/>
    <property type="project" value="UniProtKB-EC"/>
</dbReference>
<keyword evidence="8" id="KW-0829">Tyrosine-protein kinase</keyword>
<dbReference type="EC" id="2.7.10.1" evidence="2"/>
<dbReference type="Proteomes" id="UP001186944">
    <property type="component" value="Unassembled WGS sequence"/>
</dbReference>
<dbReference type="InterPro" id="IPR017441">
    <property type="entry name" value="Protein_kinase_ATP_BS"/>
</dbReference>
<dbReference type="Gene3D" id="1.10.510.10">
    <property type="entry name" value="Transferase(Phosphotransferase) domain 1"/>
    <property type="match status" value="1"/>
</dbReference>
<dbReference type="InterPro" id="IPR001245">
    <property type="entry name" value="Ser-Thr/Tyr_kinase_cat_dom"/>
</dbReference>
<keyword evidence="3" id="KW-0597">Phosphoprotein</keyword>
<reference evidence="12" key="1">
    <citation type="submission" date="2019-08" db="EMBL/GenBank/DDBJ databases">
        <title>The improved chromosome-level genome for the pearl oyster Pinctada fucata martensii using PacBio sequencing and Hi-C.</title>
        <authorList>
            <person name="Zheng Z."/>
        </authorList>
    </citation>
    <scope>NUCLEOTIDE SEQUENCE</scope>
    <source>
        <strain evidence="12">ZZ-2019</strain>
        <tissue evidence="12">Adductor muscle</tissue>
    </source>
</reference>
<keyword evidence="7 10" id="KW-0067">ATP-binding</keyword>
<dbReference type="SUPFAM" id="SSF56112">
    <property type="entry name" value="Protein kinase-like (PK-like)"/>
    <property type="match status" value="1"/>
</dbReference>
<comment type="caution">
    <text evidence="12">The sequence shown here is derived from an EMBL/GenBank/DDBJ whole genome shotgun (WGS) entry which is preliminary data.</text>
</comment>
<dbReference type="InterPro" id="IPR050122">
    <property type="entry name" value="RTK"/>
</dbReference>
<dbReference type="GO" id="GO:0005524">
    <property type="term" value="F:ATP binding"/>
    <property type="evidence" value="ECO:0007669"/>
    <property type="project" value="UniProtKB-UniRule"/>
</dbReference>
<keyword evidence="6" id="KW-0418">Kinase</keyword>
<evidence type="ECO:0000313" key="12">
    <source>
        <dbReference type="EMBL" id="KAK3096457.1"/>
    </source>
</evidence>
<evidence type="ECO:0000259" key="11">
    <source>
        <dbReference type="PROSITE" id="PS50011"/>
    </source>
</evidence>
<dbReference type="PROSITE" id="PS00109">
    <property type="entry name" value="PROTEIN_KINASE_TYR"/>
    <property type="match status" value="1"/>
</dbReference>